<dbReference type="EMBL" id="CAJVPJ010003063">
    <property type="protein sequence ID" value="CAG8634162.1"/>
    <property type="molecule type" value="Genomic_DNA"/>
</dbReference>
<dbReference type="GO" id="GO:0005506">
    <property type="term" value="F:iron ion binding"/>
    <property type="evidence" value="ECO:0007669"/>
    <property type="project" value="InterPro"/>
</dbReference>
<dbReference type="GO" id="GO:0004497">
    <property type="term" value="F:monooxygenase activity"/>
    <property type="evidence" value="ECO:0007669"/>
    <property type="project" value="InterPro"/>
</dbReference>
<dbReference type="SUPFAM" id="SSF48264">
    <property type="entry name" value="Cytochrome P450"/>
    <property type="match status" value="1"/>
</dbReference>
<comment type="similarity">
    <text evidence="2">Belongs to the cytochrome P450 family.</text>
</comment>
<comment type="caution">
    <text evidence="5">The sequence shown here is derived from an EMBL/GenBank/DDBJ whole genome shotgun (WGS) entry which is preliminary data.</text>
</comment>
<keyword evidence="4" id="KW-0408">Iron</keyword>
<dbReference type="InterPro" id="IPR002403">
    <property type="entry name" value="Cyt_P450_E_grp-IV"/>
</dbReference>
<dbReference type="InterPro" id="IPR001128">
    <property type="entry name" value="Cyt_P450"/>
</dbReference>
<dbReference type="AlphaFoldDB" id="A0A9N9GXM6"/>
<dbReference type="GO" id="GO:0020037">
    <property type="term" value="F:heme binding"/>
    <property type="evidence" value="ECO:0007669"/>
    <property type="project" value="InterPro"/>
</dbReference>
<name>A0A9N9GXM6_9GLOM</name>
<evidence type="ECO:0000256" key="2">
    <source>
        <dbReference type="ARBA" id="ARBA00010617"/>
    </source>
</evidence>
<keyword evidence="6" id="KW-1185">Reference proteome</keyword>
<evidence type="ECO:0000256" key="3">
    <source>
        <dbReference type="ARBA" id="ARBA00022723"/>
    </source>
</evidence>
<dbReference type="PRINTS" id="PR00465">
    <property type="entry name" value="EP450IV"/>
</dbReference>
<dbReference type="InterPro" id="IPR036396">
    <property type="entry name" value="Cyt_P450_sf"/>
</dbReference>
<dbReference type="PANTHER" id="PTHR46206:SF7">
    <property type="entry name" value="P450, PUTATIVE (EUROFUNG)-RELATED"/>
    <property type="match status" value="1"/>
</dbReference>
<proteinExistence type="inferred from homology"/>
<feature type="non-terminal residue" evidence="5">
    <location>
        <position position="490"/>
    </location>
</feature>
<comment type="cofactor">
    <cofactor evidence="1">
        <name>heme</name>
        <dbReference type="ChEBI" id="CHEBI:30413"/>
    </cofactor>
</comment>
<evidence type="ECO:0000256" key="1">
    <source>
        <dbReference type="ARBA" id="ARBA00001971"/>
    </source>
</evidence>
<dbReference type="Proteomes" id="UP000789572">
    <property type="component" value="Unassembled WGS sequence"/>
</dbReference>
<gene>
    <name evidence="5" type="ORF">POCULU_LOCUS9060</name>
</gene>
<dbReference type="Gene3D" id="1.10.630.10">
    <property type="entry name" value="Cytochrome P450"/>
    <property type="match status" value="1"/>
</dbReference>
<protein>
    <submittedName>
        <fullName evidence="5">1705_t:CDS:1</fullName>
    </submittedName>
</protein>
<sequence>IIGLSHALVLFVVGLVIIHRFRRPKLNEPPLVPYKYPFVGHSFEFKRNPEEFIKQCHKKYGDIFSFYASRQIYTVVSNDLVYELFRSSDFSFRSVSDVGSTIAQAFIVIALRYLFTSLVNQRFPFYDIIGSTLYPDFTDNLSAMLKDSLYGHLADYQTRIYRELRNGIDQLIGDCKEAKVINNPEYIIRIIIARTVANVVVGETLCRDPEVVETFATFATVLVQSRKLSDFAYFIHPSVHRKYAKLIFNCGDNPVQKHKDLLIRKLKFVFEKHHQRDRQQHGNEWTCAVNDLIDRIINHSLELFGQVQYDYIACYLLSLILAGIHTVSANVLNTLNDFAGRPEYWEDLREEQEFIAGDVESDLSVRQVNEMKKLDSFVKESTRLVGHVLAFSHRVMSSSYTFKNGYQVPKDRLVFVNHLAYMSDPSLHGDNPETFSGFRYVEKIHLPRLIAMAILIRKYEISSLDGKRPKNIIGYGGIIIASAPLKFKSR</sequence>
<organism evidence="5 6">
    <name type="scientific">Paraglomus occultum</name>
    <dbReference type="NCBI Taxonomy" id="144539"/>
    <lineage>
        <taxon>Eukaryota</taxon>
        <taxon>Fungi</taxon>
        <taxon>Fungi incertae sedis</taxon>
        <taxon>Mucoromycota</taxon>
        <taxon>Glomeromycotina</taxon>
        <taxon>Glomeromycetes</taxon>
        <taxon>Paraglomerales</taxon>
        <taxon>Paraglomeraceae</taxon>
        <taxon>Paraglomus</taxon>
    </lineage>
</organism>
<accession>A0A9N9GXM6</accession>
<keyword evidence="3" id="KW-0479">Metal-binding</keyword>
<evidence type="ECO:0000313" key="6">
    <source>
        <dbReference type="Proteomes" id="UP000789572"/>
    </source>
</evidence>
<dbReference type="OrthoDB" id="1844152at2759"/>
<dbReference type="GO" id="GO:0016705">
    <property type="term" value="F:oxidoreductase activity, acting on paired donors, with incorporation or reduction of molecular oxygen"/>
    <property type="evidence" value="ECO:0007669"/>
    <property type="project" value="InterPro"/>
</dbReference>
<feature type="non-terminal residue" evidence="5">
    <location>
        <position position="1"/>
    </location>
</feature>
<reference evidence="5" key="1">
    <citation type="submission" date="2021-06" db="EMBL/GenBank/DDBJ databases">
        <authorList>
            <person name="Kallberg Y."/>
            <person name="Tangrot J."/>
            <person name="Rosling A."/>
        </authorList>
    </citation>
    <scope>NUCLEOTIDE SEQUENCE</scope>
    <source>
        <strain evidence="5">IA702</strain>
    </source>
</reference>
<evidence type="ECO:0000256" key="4">
    <source>
        <dbReference type="ARBA" id="ARBA00023004"/>
    </source>
</evidence>
<dbReference type="PANTHER" id="PTHR46206">
    <property type="entry name" value="CYTOCHROME P450"/>
    <property type="match status" value="1"/>
</dbReference>
<evidence type="ECO:0000313" key="5">
    <source>
        <dbReference type="EMBL" id="CAG8634162.1"/>
    </source>
</evidence>
<dbReference type="Pfam" id="PF00067">
    <property type="entry name" value="p450"/>
    <property type="match status" value="2"/>
</dbReference>